<dbReference type="InterPro" id="IPR016073">
    <property type="entry name" value="Skp1_comp_POZ"/>
</dbReference>
<dbReference type="InterPro" id="IPR016897">
    <property type="entry name" value="SKP1"/>
</dbReference>
<dbReference type="InterPro" id="IPR011333">
    <property type="entry name" value="SKP1/BTB/POZ_sf"/>
</dbReference>
<dbReference type="Gene3D" id="3.30.710.10">
    <property type="entry name" value="Potassium Channel Kv1.1, Chain A"/>
    <property type="match status" value="1"/>
</dbReference>
<dbReference type="PIRSF" id="PIRSF028729">
    <property type="entry name" value="E3_ubiquit_lig_SCF_Skp"/>
    <property type="match status" value="1"/>
</dbReference>
<dbReference type="GO" id="GO:0016567">
    <property type="term" value="P:protein ubiquitination"/>
    <property type="evidence" value="ECO:0007669"/>
    <property type="project" value="UniProtKB-UniRule"/>
</dbReference>
<dbReference type="GO" id="GO:0006511">
    <property type="term" value="P:ubiquitin-dependent protein catabolic process"/>
    <property type="evidence" value="ECO:0007669"/>
    <property type="project" value="InterPro"/>
</dbReference>
<dbReference type="EMBL" id="SDAM02000062">
    <property type="protein sequence ID" value="KAH6833007.1"/>
    <property type="molecule type" value="Genomic_DNA"/>
</dbReference>
<dbReference type="FunFam" id="3.30.710.10:FF:000026">
    <property type="entry name" value="E3 ubiquitin ligase complex SCF subunit"/>
    <property type="match status" value="1"/>
</dbReference>
<evidence type="ECO:0000313" key="7">
    <source>
        <dbReference type="EMBL" id="KAH6833007.1"/>
    </source>
</evidence>
<evidence type="ECO:0000256" key="2">
    <source>
        <dbReference type="ARBA" id="ARBA00009993"/>
    </source>
</evidence>
<dbReference type="SUPFAM" id="SSF54695">
    <property type="entry name" value="POZ domain"/>
    <property type="match status" value="1"/>
</dbReference>
<comment type="subunit">
    <text evidence="4">Part of a SCF (SKP1-cullin-F-box) protein ligase complex.</text>
</comment>
<proteinExistence type="inferred from homology"/>
<evidence type="ECO:0000256" key="3">
    <source>
        <dbReference type="ARBA" id="ARBA00022786"/>
    </source>
</evidence>
<dbReference type="SMART" id="SM00512">
    <property type="entry name" value="Skp1"/>
    <property type="match status" value="1"/>
</dbReference>
<organism evidence="7 8">
    <name type="scientific">Perilla frutescens var. hirtella</name>
    <name type="common">Perilla citriodora</name>
    <name type="synonym">Perilla setoyensis</name>
    <dbReference type="NCBI Taxonomy" id="608512"/>
    <lineage>
        <taxon>Eukaryota</taxon>
        <taxon>Viridiplantae</taxon>
        <taxon>Streptophyta</taxon>
        <taxon>Embryophyta</taxon>
        <taxon>Tracheophyta</taxon>
        <taxon>Spermatophyta</taxon>
        <taxon>Magnoliopsida</taxon>
        <taxon>eudicotyledons</taxon>
        <taxon>Gunneridae</taxon>
        <taxon>Pentapetalae</taxon>
        <taxon>asterids</taxon>
        <taxon>lamiids</taxon>
        <taxon>Lamiales</taxon>
        <taxon>Lamiaceae</taxon>
        <taxon>Nepetoideae</taxon>
        <taxon>Elsholtzieae</taxon>
        <taxon>Perilla</taxon>
    </lineage>
</organism>
<comment type="similarity">
    <text evidence="2 4">Belongs to the SKP1 family.</text>
</comment>
<evidence type="ECO:0000259" key="6">
    <source>
        <dbReference type="Pfam" id="PF03931"/>
    </source>
</evidence>
<evidence type="ECO:0000256" key="1">
    <source>
        <dbReference type="ARBA" id="ARBA00004906"/>
    </source>
</evidence>
<dbReference type="Pfam" id="PF03931">
    <property type="entry name" value="Skp1_POZ"/>
    <property type="match status" value="1"/>
</dbReference>
<dbReference type="AlphaFoldDB" id="A0AAD4PBR8"/>
<evidence type="ECO:0000256" key="4">
    <source>
        <dbReference type="PIRNR" id="PIRNR028729"/>
    </source>
</evidence>
<evidence type="ECO:0000313" key="8">
    <source>
        <dbReference type="Proteomes" id="UP001190926"/>
    </source>
</evidence>
<protein>
    <recommendedName>
        <fullName evidence="4">SKP1-like protein</fullName>
    </recommendedName>
</protein>
<comment type="function">
    <text evidence="4">Involved in ubiquitination and subsequent proteasomal degradation of target proteins. Together with CUL1, RBX1 and a F-box protein, it forms a SCF E3 ubiquitin ligase complex. The functional specificity of this complex depends on the type of F-box protein. In the SCF complex, it serves as an adapter that links the F-box protein to CUL1.</text>
</comment>
<feature type="domain" description="SKP1 component POZ" evidence="6">
    <location>
        <begin position="8"/>
        <end position="66"/>
    </location>
</feature>
<dbReference type="Proteomes" id="UP001190926">
    <property type="component" value="Unassembled WGS sequence"/>
</dbReference>
<comment type="caution">
    <text evidence="7">The sequence shown here is derived from an EMBL/GenBank/DDBJ whole genome shotgun (WGS) entry which is preliminary data.</text>
</comment>
<gene>
    <name evidence="7" type="ORF">C2S53_014196</name>
</gene>
<dbReference type="PANTHER" id="PTHR11165">
    <property type="entry name" value="SKP1"/>
    <property type="match status" value="1"/>
</dbReference>
<comment type="pathway">
    <text evidence="1 4">Protein modification; protein ubiquitination.</text>
</comment>
<dbReference type="CDD" id="cd18322">
    <property type="entry name" value="BTB_POZ_SKP1"/>
    <property type="match status" value="1"/>
</dbReference>
<dbReference type="Pfam" id="PF01466">
    <property type="entry name" value="Skp1"/>
    <property type="match status" value="1"/>
</dbReference>
<name>A0AAD4PBR8_PERFH</name>
<dbReference type="GO" id="GO:0009867">
    <property type="term" value="P:jasmonic acid mediated signaling pathway"/>
    <property type="evidence" value="ECO:0007669"/>
    <property type="project" value="UniProtKB-ARBA"/>
</dbReference>
<dbReference type="SUPFAM" id="SSF81382">
    <property type="entry name" value="Skp1 dimerisation domain-like"/>
    <property type="match status" value="1"/>
</dbReference>
<keyword evidence="8" id="KW-1185">Reference proteome</keyword>
<dbReference type="InterPro" id="IPR036296">
    <property type="entry name" value="SKP1-like_dim_sf"/>
</dbReference>
<keyword evidence="3 4" id="KW-0833">Ubl conjugation pathway</keyword>
<accession>A0AAD4PBR8</accession>
<sequence length="158" mass="18108">MASCSEEKKLILISSDNQRFEVTEDAARMSETIRNMIEDGLGGEGIPLPNVDSKTLAKVLEFCNRHAAKESADNAQALKEADHHYIESVKHDRDVMFSLISAANYLTIKELLDLTCYTVADNIKDFSPEQVRQFFNIENDFTEEEEEELRHQYAWAFQ</sequence>
<feature type="domain" description="SKP1 component dimerisation" evidence="5">
    <location>
        <begin position="109"/>
        <end position="156"/>
    </location>
</feature>
<dbReference type="InterPro" id="IPR016072">
    <property type="entry name" value="Skp1_comp_dimer"/>
</dbReference>
<evidence type="ECO:0000259" key="5">
    <source>
        <dbReference type="Pfam" id="PF01466"/>
    </source>
</evidence>
<dbReference type="InterPro" id="IPR001232">
    <property type="entry name" value="SKP1-like"/>
</dbReference>
<reference evidence="7 8" key="1">
    <citation type="journal article" date="2021" name="Nat. Commun.">
        <title>Incipient diploidization of the medicinal plant Perilla within 10,000 years.</title>
        <authorList>
            <person name="Zhang Y."/>
            <person name="Shen Q."/>
            <person name="Leng L."/>
            <person name="Zhang D."/>
            <person name="Chen S."/>
            <person name="Shi Y."/>
            <person name="Ning Z."/>
            <person name="Chen S."/>
        </authorList>
    </citation>
    <scope>NUCLEOTIDE SEQUENCE [LARGE SCALE GENOMIC DNA]</scope>
    <source>
        <strain evidence="8">cv. PC099</strain>
    </source>
</reference>